<keyword evidence="4" id="KW-0251">Elongation factor</keyword>
<keyword evidence="5" id="KW-0648">Protein biosynthesis</keyword>
<dbReference type="FunFam" id="3.30.70.60:FF:000001">
    <property type="entry name" value="Elongation factor 1-beta 1 like"/>
    <property type="match status" value="1"/>
</dbReference>
<dbReference type="SMART" id="SM00888">
    <property type="entry name" value="EF1_GNE"/>
    <property type="match status" value="2"/>
</dbReference>
<feature type="domain" description="Translation elongation factor EF1B beta/delta subunit guanine nucleotide exchange" evidence="6">
    <location>
        <begin position="138"/>
        <end position="221"/>
    </location>
</feature>
<dbReference type="Gene3D" id="1.20.1050.130">
    <property type="match status" value="1"/>
</dbReference>
<comment type="function">
    <text evidence="1">EF-1-beta and EF-1-delta stimulate the exchange of GDP bound to EF-1-alpha to GTP.</text>
</comment>
<dbReference type="InterPro" id="IPR014717">
    <property type="entry name" value="Transl_elong_EF1B/ribsomal_bS6"/>
</dbReference>
<dbReference type="Proteomes" id="UP000886595">
    <property type="component" value="Unassembled WGS sequence"/>
</dbReference>
<evidence type="ECO:0000313" key="7">
    <source>
        <dbReference type="EMBL" id="KAG2332390.1"/>
    </source>
</evidence>
<dbReference type="Gene3D" id="3.30.70.60">
    <property type="match status" value="3"/>
</dbReference>
<gene>
    <name evidence="7" type="ORF">Bca52824_003570</name>
</gene>
<evidence type="ECO:0000256" key="1">
    <source>
        <dbReference type="ARBA" id="ARBA00002937"/>
    </source>
</evidence>
<comment type="similarity">
    <text evidence="2">Belongs to the EF-1-beta/EF-1-delta family.</text>
</comment>
<dbReference type="InterPro" id="IPR049720">
    <property type="entry name" value="EF1B_bsu/dsu"/>
</dbReference>
<dbReference type="AlphaFoldDB" id="A0A8X7WNB5"/>
<dbReference type="SUPFAM" id="SSF47616">
    <property type="entry name" value="GST C-terminal domain-like"/>
    <property type="match status" value="1"/>
</dbReference>
<organism evidence="7 8">
    <name type="scientific">Brassica carinata</name>
    <name type="common">Ethiopian mustard</name>
    <name type="synonym">Abyssinian cabbage</name>
    <dbReference type="NCBI Taxonomy" id="52824"/>
    <lineage>
        <taxon>Eukaryota</taxon>
        <taxon>Viridiplantae</taxon>
        <taxon>Streptophyta</taxon>
        <taxon>Embryophyta</taxon>
        <taxon>Tracheophyta</taxon>
        <taxon>Spermatophyta</taxon>
        <taxon>Magnoliopsida</taxon>
        <taxon>eudicotyledons</taxon>
        <taxon>Gunneridae</taxon>
        <taxon>Pentapetalae</taxon>
        <taxon>rosids</taxon>
        <taxon>malvids</taxon>
        <taxon>Brassicales</taxon>
        <taxon>Brassicaceae</taxon>
        <taxon>Brassiceae</taxon>
        <taxon>Brassica</taxon>
    </lineage>
</organism>
<dbReference type="GO" id="GO:0005853">
    <property type="term" value="C:eukaryotic translation elongation factor 1 complex"/>
    <property type="evidence" value="ECO:0007669"/>
    <property type="project" value="InterPro"/>
</dbReference>
<dbReference type="InterPro" id="IPR036282">
    <property type="entry name" value="Glutathione-S-Trfase_C_sf"/>
</dbReference>
<keyword evidence="8" id="KW-1185">Reference proteome</keyword>
<evidence type="ECO:0000259" key="6">
    <source>
        <dbReference type="SMART" id="SM00888"/>
    </source>
</evidence>
<evidence type="ECO:0000256" key="3">
    <source>
        <dbReference type="ARBA" id="ARBA00011606"/>
    </source>
</evidence>
<evidence type="ECO:0000256" key="4">
    <source>
        <dbReference type="ARBA" id="ARBA00022768"/>
    </source>
</evidence>
<dbReference type="Pfam" id="PF00736">
    <property type="entry name" value="EF1_GNE"/>
    <property type="match status" value="2"/>
</dbReference>
<protein>
    <recommendedName>
        <fullName evidence="6">Translation elongation factor EF1B beta/delta subunit guanine nucleotide exchange domain-containing protein</fullName>
    </recommendedName>
</protein>
<dbReference type="PANTHER" id="PTHR11595">
    <property type="entry name" value="EF-HAND AND COILED-COIL DOMAIN-CONTAINING FAMILY MEMBER"/>
    <property type="match status" value="1"/>
</dbReference>
<dbReference type="SUPFAM" id="SSF54984">
    <property type="entry name" value="eEF-1beta-like"/>
    <property type="match status" value="2"/>
</dbReference>
<dbReference type="GO" id="GO:0005829">
    <property type="term" value="C:cytosol"/>
    <property type="evidence" value="ECO:0007669"/>
    <property type="project" value="TreeGrafter"/>
</dbReference>
<comment type="caution">
    <text evidence="7">The sequence shown here is derived from an EMBL/GenBank/DDBJ whole genome shotgun (WGS) entry which is preliminary data.</text>
</comment>
<name>A0A8X7WNB5_BRACI</name>
<reference evidence="7 8" key="1">
    <citation type="submission" date="2020-02" db="EMBL/GenBank/DDBJ databases">
        <authorList>
            <person name="Ma Q."/>
            <person name="Huang Y."/>
            <person name="Song X."/>
            <person name="Pei D."/>
        </authorList>
    </citation>
    <scope>NUCLEOTIDE SEQUENCE [LARGE SCALE GENOMIC DNA]</scope>
    <source>
        <strain evidence="7">Sxm20200214</strain>
        <tissue evidence="7">Leaf</tissue>
    </source>
</reference>
<feature type="domain" description="Translation elongation factor EF1B beta/delta subunit guanine nucleotide exchange" evidence="6">
    <location>
        <begin position="225"/>
        <end position="308"/>
    </location>
</feature>
<dbReference type="GO" id="GO:0003746">
    <property type="term" value="F:translation elongation factor activity"/>
    <property type="evidence" value="ECO:0007669"/>
    <property type="project" value="UniProtKB-KW"/>
</dbReference>
<dbReference type="PANTHER" id="PTHR11595:SF78">
    <property type="entry name" value="TRANSLATION ELONGATION FACTOR EF1B BETA_DELTA SUBUNIT GUANINE NUCLEOTIDE EXCHANGE DOMAIN-CONTAINING PROTEIN"/>
    <property type="match status" value="1"/>
</dbReference>
<comment type="subunit">
    <text evidence="3">EF-1 is composed of 4 subunits: alpha, beta (1B-alpha=beta'), delta (1B-beta), and gamma (1B-gamma).</text>
</comment>
<dbReference type="CDD" id="cd00292">
    <property type="entry name" value="EF1B"/>
    <property type="match status" value="2"/>
</dbReference>
<evidence type="ECO:0000256" key="2">
    <source>
        <dbReference type="ARBA" id="ARBA00007411"/>
    </source>
</evidence>
<dbReference type="GO" id="GO:0005085">
    <property type="term" value="F:guanyl-nucleotide exchange factor activity"/>
    <property type="evidence" value="ECO:0007669"/>
    <property type="project" value="TreeGrafter"/>
</dbReference>
<proteinExistence type="inferred from homology"/>
<evidence type="ECO:0000256" key="5">
    <source>
        <dbReference type="ARBA" id="ARBA00022917"/>
    </source>
</evidence>
<accession>A0A8X7WNB5</accession>
<evidence type="ECO:0000313" key="8">
    <source>
        <dbReference type="Proteomes" id="UP000886595"/>
    </source>
</evidence>
<dbReference type="InterPro" id="IPR036219">
    <property type="entry name" value="eEF-1beta-like_sf"/>
</dbReference>
<dbReference type="InterPro" id="IPR014038">
    <property type="entry name" value="EF1B_bsu/dsu_GNE"/>
</dbReference>
<dbReference type="EMBL" id="JAAMPC010000001">
    <property type="protein sequence ID" value="KAG2332390.1"/>
    <property type="molecule type" value="Genomic_DNA"/>
</dbReference>
<dbReference type="OrthoDB" id="1071822at2759"/>
<sequence>MASFPNLNSAAGLKKLDEHLLTRYYITSYKASKDDITVFAALSNPPPPQYMNVSRWYNHIETLLSVSLLKSGVTIDGLVSITKEAYANSKDGVWVVVDDDNVQDVELVGEEAEEEQKSAEVRAASLIESTKKKIIWESVVIVVMPNDDIADMEKLEERVRSIQMKVLIWGPSKIVPVGYGVKFLRIIASAPIIDQRCDLNDILEDDRITSFGSFRGYTNVLFEYLILIKPKDDEADMKKLEETVRSIKVEVLFWGASKLVPIGYGIKLLGIECTVVGYLTAHLGTNVKEKITDNTYVQSCQTLRLERKCKNPKSIFNSLKVNILLYKIMPKLFYGFIIGFVSSDCTAAGKSGLVLLDLYSGNRDIKKLEESVRSLQTEGVVWGAYCKRWLRTQVLRMVFTIDDDSLCFNTVIQNTGGIPLHRICKHPKS</sequence>